<feature type="compositionally biased region" description="Basic and acidic residues" evidence="1">
    <location>
        <begin position="12"/>
        <end position="24"/>
    </location>
</feature>
<dbReference type="PANTHER" id="PTHR12083">
    <property type="entry name" value="BIFUNCTIONAL POLYNUCLEOTIDE PHOSPHATASE/KINASE"/>
    <property type="match status" value="1"/>
</dbReference>
<sequence length="437" mass="49067">MSSVAGSSSKKRAADTLDSDEGHSSKHKKIHPFFTKPSASNTSTSSNFVWQKSLGVHGTCLHGVNLSPPSSSKVAAFDLDGTIIKSSFSSGKNTKAPSWEWWKSDAVPSRLELLHSEGFSIVIISNQALRSAALVNWKRKIESFAASLPSTPFRIFAATAKDDYRKPMIGMWKELTRIYQENGIDIDKSSSFFVGDAAGRQYSGGKSDFASTDRKWAINVGLPFHTPEEFFLSRPPHTDVKLEGFNVSSIPELPYITPTDLPVIPEPRRQELVILVGYPCLGKTTLYRRLFEPLGYQHVNQDNLGTRNKCIKAVEEALKLGHSCVVDNTNRDRQTRKYYVEIARKFGLPIRCFLFTGSMELAWHNNLYRAYNLPPSVAEKGVVREVLPFLAFTSFKASFEEPELSEGLSEIRQVNWSFDGSEEEKKHWSMWLQIDGK</sequence>
<name>A0A4S8MXW8_DENBC</name>
<keyword evidence="3" id="KW-1185">Reference proteome</keyword>
<evidence type="ECO:0000256" key="1">
    <source>
        <dbReference type="SAM" id="MobiDB-lite"/>
    </source>
</evidence>
<dbReference type="EMBL" id="ML179036">
    <property type="protein sequence ID" value="THV08085.1"/>
    <property type="molecule type" value="Genomic_DNA"/>
</dbReference>
<dbReference type="SUPFAM" id="SSF52540">
    <property type="entry name" value="P-loop containing nucleoside triphosphate hydrolases"/>
    <property type="match status" value="1"/>
</dbReference>
<dbReference type="InterPro" id="IPR023214">
    <property type="entry name" value="HAD_sf"/>
</dbReference>
<dbReference type="FunFam" id="3.40.50.300:FF:000737">
    <property type="entry name" value="Bifunctional polynucleotide phosphatase/kinase"/>
    <property type="match status" value="1"/>
</dbReference>
<dbReference type="GO" id="GO:0046403">
    <property type="term" value="F:polynucleotide 3'-phosphatase activity"/>
    <property type="evidence" value="ECO:0007669"/>
    <property type="project" value="TreeGrafter"/>
</dbReference>
<dbReference type="InterPro" id="IPR006551">
    <property type="entry name" value="Polynucleotide_phosphatase"/>
</dbReference>
<evidence type="ECO:0000313" key="2">
    <source>
        <dbReference type="EMBL" id="THV08085.1"/>
    </source>
</evidence>
<dbReference type="GO" id="GO:0006281">
    <property type="term" value="P:DNA repair"/>
    <property type="evidence" value="ECO:0007669"/>
    <property type="project" value="TreeGrafter"/>
</dbReference>
<reference evidence="2 3" key="1">
    <citation type="journal article" date="2019" name="Nat. Ecol. Evol.">
        <title>Megaphylogeny resolves global patterns of mushroom evolution.</title>
        <authorList>
            <person name="Varga T."/>
            <person name="Krizsan K."/>
            <person name="Foldi C."/>
            <person name="Dima B."/>
            <person name="Sanchez-Garcia M."/>
            <person name="Sanchez-Ramirez S."/>
            <person name="Szollosi G.J."/>
            <person name="Szarkandi J.G."/>
            <person name="Papp V."/>
            <person name="Albert L."/>
            <person name="Andreopoulos W."/>
            <person name="Angelini C."/>
            <person name="Antonin V."/>
            <person name="Barry K.W."/>
            <person name="Bougher N.L."/>
            <person name="Buchanan P."/>
            <person name="Buyck B."/>
            <person name="Bense V."/>
            <person name="Catcheside P."/>
            <person name="Chovatia M."/>
            <person name="Cooper J."/>
            <person name="Damon W."/>
            <person name="Desjardin D."/>
            <person name="Finy P."/>
            <person name="Geml J."/>
            <person name="Haridas S."/>
            <person name="Hughes K."/>
            <person name="Justo A."/>
            <person name="Karasinski D."/>
            <person name="Kautmanova I."/>
            <person name="Kiss B."/>
            <person name="Kocsube S."/>
            <person name="Kotiranta H."/>
            <person name="LaButti K.M."/>
            <person name="Lechner B.E."/>
            <person name="Liimatainen K."/>
            <person name="Lipzen A."/>
            <person name="Lukacs Z."/>
            <person name="Mihaltcheva S."/>
            <person name="Morgado L.N."/>
            <person name="Niskanen T."/>
            <person name="Noordeloos M.E."/>
            <person name="Ohm R.A."/>
            <person name="Ortiz-Santana B."/>
            <person name="Ovrebo C."/>
            <person name="Racz N."/>
            <person name="Riley R."/>
            <person name="Savchenko A."/>
            <person name="Shiryaev A."/>
            <person name="Soop K."/>
            <person name="Spirin V."/>
            <person name="Szebenyi C."/>
            <person name="Tomsovsky M."/>
            <person name="Tulloss R.E."/>
            <person name="Uehling J."/>
            <person name="Grigoriev I.V."/>
            <person name="Vagvolgyi C."/>
            <person name="Papp T."/>
            <person name="Martin F.M."/>
            <person name="Miettinen O."/>
            <person name="Hibbett D.S."/>
            <person name="Nagy L.G."/>
        </authorList>
    </citation>
    <scope>NUCLEOTIDE SEQUENCE [LARGE SCALE GENOMIC DNA]</scope>
    <source>
        <strain evidence="2 3">CBS 962.96</strain>
    </source>
</reference>
<dbReference type="Proteomes" id="UP000297245">
    <property type="component" value="Unassembled WGS sequence"/>
</dbReference>
<dbReference type="Gene3D" id="3.40.50.1000">
    <property type="entry name" value="HAD superfamily/HAD-like"/>
    <property type="match status" value="1"/>
</dbReference>
<dbReference type="NCBIfam" id="TIGR01662">
    <property type="entry name" value="HAD-SF-IIIA"/>
    <property type="match status" value="1"/>
</dbReference>
<proteinExistence type="predicted"/>
<dbReference type="InterPro" id="IPR013954">
    <property type="entry name" value="PNK3P"/>
</dbReference>
<dbReference type="Pfam" id="PF08645">
    <property type="entry name" value="PNK3P"/>
    <property type="match status" value="1"/>
</dbReference>
<dbReference type="Gene3D" id="3.40.50.300">
    <property type="entry name" value="P-loop containing nucleotide triphosphate hydrolases"/>
    <property type="match status" value="1"/>
</dbReference>
<dbReference type="GO" id="GO:0046404">
    <property type="term" value="F:ATP-dependent polydeoxyribonucleotide 5'-hydroxyl-kinase activity"/>
    <property type="evidence" value="ECO:0007669"/>
    <property type="project" value="TreeGrafter"/>
</dbReference>
<feature type="region of interest" description="Disordered" evidence="1">
    <location>
        <begin position="1"/>
        <end position="42"/>
    </location>
</feature>
<dbReference type="InterPro" id="IPR036412">
    <property type="entry name" value="HAD-like_sf"/>
</dbReference>
<dbReference type="InterPro" id="IPR027417">
    <property type="entry name" value="P-loop_NTPase"/>
</dbReference>
<accession>A0A4S8MXW8</accession>
<dbReference type="Pfam" id="PF13671">
    <property type="entry name" value="AAA_33"/>
    <property type="match status" value="2"/>
</dbReference>
<dbReference type="AlphaFoldDB" id="A0A4S8MXW8"/>
<dbReference type="GO" id="GO:0003690">
    <property type="term" value="F:double-stranded DNA binding"/>
    <property type="evidence" value="ECO:0007669"/>
    <property type="project" value="TreeGrafter"/>
</dbReference>
<evidence type="ECO:0000313" key="3">
    <source>
        <dbReference type="Proteomes" id="UP000297245"/>
    </source>
</evidence>
<dbReference type="NCBIfam" id="TIGR01664">
    <property type="entry name" value="DNA-3'-Pase"/>
    <property type="match status" value="1"/>
</dbReference>
<dbReference type="PANTHER" id="PTHR12083:SF9">
    <property type="entry name" value="BIFUNCTIONAL POLYNUCLEOTIDE PHOSPHATASE_KINASE"/>
    <property type="match status" value="1"/>
</dbReference>
<gene>
    <name evidence="2" type="ORF">K435DRAFT_959534</name>
</gene>
<protein>
    <submittedName>
        <fullName evidence="2">PNK3P-domain-containing protein</fullName>
    </submittedName>
</protein>
<dbReference type="OrthoDB" id="19045at2759"/>
<dbReference type="SUPFAM" id="SSF56784">
    <property type="entry name" value="HAD-like"/>
    <property type="match status" value="1"/>
</dbReference>
<organism evidence="2 3">
    <name type="scientific">Dendrothele bispora (strain CBS 962.96)</name>
    <dbReference type="NCBI Taxonomy" id="1314807"/>
    <lineage>
        <taxon>Eukaryota</taxon>
        <taxon>Fungi</taxon>
        <taxon>Dikarya</taxon>
        <taxon>Basidiomycota</taxon>
        <taxon>Agaricomycotina</taxon>
        <taxon>Agaricomycetes</taxon>
        <taxon>Agaricomycetidae</taxon>
        <taxon>Agaricales</taxon>
        <taxon>Agaricales incertae sedis</taxon>
        <taxon>Dendrothele</taxon>
    </lineage>
</organism>
<dbReference type="InterPro" id="IPR006549">
    <property type="entry name" value="HAD-SF_hydro_IIIA"/>
</dbReference>